<reference evidence="8 9" key="1">
    <citation type="submission" date="2021-01" db="EMBL/GenBank/DDBJ databases">
        <title>Identification and Characterization of Corynebacterium sp.</title>
        <authorList>
            <person name="Luo Q."/>
            <person name="Qu P."/>
            <person name="Chen Q."/>
        </authorList>
    </citation>
    <scope>NUCLEOTIDE SEQUENCE [LARGE SCALE GENOMIC DNA]</scope>
    <source>
        <strain evidence="8 9">MC-18</strain>
    </source>
</reference>
<dbReference type="HAMAP" id="MF_02126">
    <property type="entry name" value="RF_methyltr_PrmC"/>
    <property type="match status" value="1"/>
</dbReference>
<evidence type="ECO:0000259" key="6">
    <source>
        <dbReference type="Pfam" id="PF05175"/>
    </source>
</evidence>
<name>A0AAW5HX04_9CORY</name>
<dbReference type="NCBIfam" id="TIGR00536">
    <property type="entry name" value="hemK_fam"/>
    <property type="match status" value="1"/>
</dbReference>
<evidence type="ECO:0000256" key="5">
    <source>
        <dbReference type="HAMAP-Rule" id="MF_02126"/>
    </source>
</evidence>
<feature type="domain" description="Release factor glutamine methyltransferase N-terminal" evidence="7">
    <location>
        <begin position="10"/>
        <end position="77"/>
    </location>
</feature>
<dbReference type="CDD" id="cd02440">
    <property type="entry name" value="AdoMet_MTases"/>
    <property type="match status" value="1"/>
</dbReference>
<dbReference type="InterPro" id="IPR050320">
    <property type="entry name" value="N5-glutamine_MTase"/>
</dbReference>
<dbReference type="RefSeq" id="WP_256472885.1">
    <property type="nucleotide sequence ID" value="NZ_JAEUWV010000014.1"/>
</dbReference>
<evidence type="ECO:0000313" key="8">
    <source>
        <dbReference type="EMBL" id="MCO6395038.1"/>
    </source>
</evidence>
<protein>
    <recommendedName>
        <fullName evidence="5">Release factor glutamine methyltransferase</fullName>
        <shortName evidence="5">RF MTase</shortName>
        <ecNumber evidence="5">2.1.1.297</ecNumber>
    </recommendedName>
    <alternativeName>
        <fullName evidence="5">N5-glutamine methyltransferase PrmC</fullName>
    </alternativeName>
    <alternativeName>
        <fullName evidence="5">Protein-(glutamine-N5) MTase PrmC</fullName>
    </alternativeName>
    <alternativeName>
        <fullName evidence="5">Protein-glutamine N-methyltransferase PrmC</fullName>
    </alternativeName>
</protein>
<evidence type="ECO:0000256" key="4">
    <source>
        <dbReference type="ARBA" id="ARBA00048391"/>
    </source>
</evidence>
<dbReference type="InterPro" id="IPR029063">
    <property type="entry name" value="SAM-dependent_MTases_sf"/>
</dbReference>
<keyword evidence="9" id="KW-1185">Reference proteome</keyword>
<accession>A0AAW5HX04</accession>
<keyword evidence="1 5" id="KW-0489">Methyltransferase</keyword>
<organism evidence="8 9">
    <name type="scientific">Corynebacterium lipophilum</name>
    <dbReference type="NCBI Taxonomy" id="2804918"/>
    <lineage>
        <taxon>Bacteria</taxon>
        <taxon>Bacillati</taxon>
        <taxon>Actinomycetota</taxon>
        <taxon>Actinomycetes</taxon>
        <taxon>Mycobacteriales</taxon>
        <taxon>Corynebacteriaceae</taxon>
        <taxon>Corynebacterium</taxon>
    </lineage>
</organism>
<evidence type="ECO:0000256" key="2">
    <source>
        <dbReference type="ARBA" id="ARBA00022679"/>
    </source>
</evidence>
<dbReference type="PANTHER" id="PTHR18895">
    <property type="entry name" value="HEMK METHYLTRANSFERASE"/>
    <property type="match status" value="1"/>
</dbReference>
<comment type="function">
    <text evidence="5">Methylates the class 1 translation termination release factors RF1/PrfA and RF2/PrfB on the glutamine residue of the universally conserved GGQ motif.</text>
</comment>
<dbReference type="EC" id="2.1.1.297" evidence="5"/>
<keyword evidence="3 5" id="KW-0949">S-adenosyl-L-methionine</keyword>
<dbReference type="AlphaFoldDB" id="A0AAW5HX04"/>
<feature type="binding site" evidence="5">
    <location>
        <position position="194"/>
    </location>
    <ligand>
        <name>S-adenosyl-L-methionine</name>
        <dbReference type="ChEBI" id="CHEBI:59789"/>
    </ligand>
</feature>
<evidence type="ECO:0000256" key="3">
    <source>
        <dbReference type="ARBA" id="ARBA00022691"/>
    </source>
</evidence>
<feature type="domain" description="Methyltransferase small" evidence="6">
    <location>
        <begin position="107"/>
        <end position="198"/>
    </location>
</feature>
<dbReference type="NCBIfam" id="TIGR03534">
    <property type="entry name" value="RF_mod_PrmC"/>
    <property type="match status" value="1"/>
</dbReference>
<evidence type="ECO:0000259" key="7">
    <source>
        <dbReference type="Pfam" id="PF17827"/>
    </source>
</evidence>
<dbReference type="Proteomes" id="UP001205920">
    <property type="component" value="Unassembled WGS sequence"/>
</dbReference>
<keyword evidence="2 5" id="KW-0808">Transferase</keyword>
<dbReference type="InterPro" id="IPR002052">
    <property type="entry name" value="DNA_methylase_N6_adenine_CS"/>
</dbReference>
<evidence type="ECO:0000256" key="1">
    <source>
        <dbReference type="ARBA" id="ARBA00022603"/>
    </source>
</evidence>
<comment type="similarity">
    <text evidence="5">Belongs to the protein N5-glutamine methyltransferase family. PrmC subfamily.</text>
</comment>
<feature type="binding site" evidence="5">
    <location>
        <begin position="125"/>
        <end position="129"/>
    </location>
    <ligand>
        <name>S-adenosyl-L-methionine</name>
        <dbReference type="ChEBI" id="CHEBI:59789"/>
    </ligand>
</feature>
<evidence type="ECO:0000313" key="9">
    <source>
        <dbReference type="Proteomes" id="UP001205920"/>
    </source>
</evidence>
<feature type="binding site" evidence="5">
    <location>
        <begin position="194"/>
        <end position="197"/>
    </location>
    <ligand>
        <name>substrate</name>
    </ligand>
</feature>
<dbReference type="Gene3D" id="1.10.8.10">
    <property type="entry name" value="DNA helicase RuvA subunit, C-terminal domain"/>
    <property type="match status" value="1"/>
</dbReference>
<dbReference type="GO" id="GO:0032259">
    <property type="term" value="P:methylation"/>
    <property type="evidence" value="ECO:0007669"/>
    <property type="project" value="UniProtKB-KW"/>
</dbReference>
<dbReference type="GO" id="GO:0102559">
    <property type="term" value="F:peptide chain release factor N(5)-glutamine methyltransferase activity"/>
    <property type="evidence" value="ECO:0007669"/>
    <property type="project" value="UniProtKB-EC"/>
</dbReference>
<dbReference type="PANTHER" id="PTHR18895:SF74">
    <property type="entry name" value="MTRF1L RELEASE FACTOR GLUTAMINE METHYLTRANSFERASE"/>
    <property type="match status" value="1"/>
</dbReference>
<sequence length="288" mass="30699">MKPSKLPAQQVIARGAQQLAAAGVATPAVDARLIAAWLLDDTPMNVLFLDVDQEFETAFEAAIQRRASREPLQHIVGAAPFGPLTLRVGPGVFIPRPETEVLADWAVKTLQQSATSQAPTVVDLGTGSGALALYIANAVPCAEVIAVERSEAAREYAQRNRDELGLNVRIVEGDMTDHNLLSTLHGTVDMVVSNPPYVPNTDGLDPEVYVDPPEAVFSGDDGMDAIRGLVPVAATLLKPGGVFAVEHDDATSDLTVDAVTASGTFERVERLADLTGKHRFVCARKRSE</sequence>
<dbReference type="InterPro" id="IPR019874">
    <property type="entry name" value="RF_methyltr_PrmC"/>
</dbReference>
<dbReference type="InterPro" id="IPR007848">
    <property type="entry name" value="Small_mtfrase_dom"/>
</dbReference>
<dbReference type="GO" id="GO:0003676">
    <property type="term" value="F:nucleic acid binding"/>
    <property type="evidence" value="ECO:0007669"/>
    <property type="project" value="InterPro"/>
</dbReference>
<dbReference type="Pfam" id="PF05175">
    <property type="entry name" value="MTS"/>
    <property type="match status" value="1"/>
</dbReference>
<dbReference type="SUPFAM" id="SSF53335">
    <property type="entry name" value="S-adenosyl-L-methionine-dependent methyltransferases"/>
    <property type="match status" value="1"/>
</dbReference>
<dbReference type="InterPro" id="IPR004556">
    <property type="entry name" value="HemK-like"/>
</dbReference>
<comment type="caution">
    <text evidence="8">The sequence shown here is derived from an EMBL/GenBank/DDBJ whole genome shotgun (WGS) entry which is preliminary data.</text>
</comment>
<proteinExistence type="inferred from homology"/>
<feature type="binding site" evidence="5">
    <location>
        <position position="148"/>
    </location>
    <ligand>
        <name>S-adenosyl-L-methionine</name>
        <dbReference type="ChEBI" id="CHEBI:59789"/>
    </ligand>
</feature>
<dbReference type="InterPro" id="IPR040758">
    <property type="entry name" value="PrmC_N"/>
</dbReference>
<gene>
    <name evidence="5 8" type="primary">prmC</name>
    <name evidence="8" type="ORF">JMN37_08665</name>
</gene>
<comment type="catalytic activity">
    <reaction evidence="4 5">
        <text>L-glutaminyl-[peptide chain release factor] + S-adenosyl-L-methionine = N(5)-methyl-L-glutaminyl-[peptide chain release factor] + S-adenosyl-L-homocysteine + H(+)</text>
        <dbReference type="Rhea" id="RHEA:42896"/>
        <dbReference type="Rhea" id="RHEA-COMP:10271"/>
        <dbReference type="Rhea" id="RHEA-COMP:10272"/>
        <dbReference type="ChEBI" id="CHEBI:15378"/>
        <dbReference type="ChEBI" id="CHEBI:30011"/>
        <dbReference type="ChEBI" id="CHEBI:57856"/>
        <dbReference type="ChEBI" id="CHEBI:59789"/>
        <dbReference type="ChEBI" id="CHEBI:61891"/>
        <dbReference type="EC" id="2.1.1.297"/>
    </reaction>
</comment>
<dbReference type="Gene3D" id="3.40.50.150">
    <property type="entry name" value="Vaccinia Virus protein VP39"/>
    <property type="match status" value="1"/>
</dbReference>
<dbReference type="EMBL" id="JAEUWV010000014">
    <property type="protein sequence ID" value="MCO6395038.1"/>
    <property type="molecule type" value="Genomic_DNA"/>
</dbReference>
<comment type="caution">
    <text evidence="5">Lacks conserved residue(s) required for the propagation of feature annotation.</text>
</comment>
<dbReference type="PROSITE" id="PS00092">
    <property type="entry name" value="N6_MTASE"/>
    <property type="match status" value="1"/>
</dbReference>
<dbReference type="Pfam" id="PF17827">
    <property type="entry name" value="PrmC_N"/>
    <property type="match status" value="1"/>
</dbReference>